<dbReference type="GO" id="GO:0004731">
    <property type="term" value="F:purine-nucleoside phosphorylase activity"/>
    <property type="evidence" value="ECO:0007669"/>
    <property type="project" value="UniProtKB-EC"/>
</dbReference>
<evidence type="ECO:0000256" key="3">
    <source>
        <dbReference type="ARBA" id="ARBA00022676"/>
    </source>
</evidence>
<dbReference type="PIRSF" id="PIRSF000477">
    <property type="entry name" value="PurNPase"/>
    <property type="match status" value="1"/>
</dbReference>
<evidence type="ECO:0000259" key="6">
    <source>
        <dbReference type="Pfam" id="PF01048"/>
    </source>
</evidence>
<dbReference type="EC" id="2.4.2.1" evidence="5"/>
<gene>
    <name evidence="7" type="ORF">N4261_16505</name>
</gene>
<keyword evidence="8" id="KW-1185">Reference proteome</keyword>
<evidence type="ECO:0000313" key="8">
    <source>
        <dbReference type="Proteomes" id="UP001064933"/>
    </source>
</evidence>
<comment type="function">
    <text evidence="5">The purine nucleoside phosphorylases catalyze the phosphorolytic breakdown of the N-glycosidic bond in the beta-(deoxy)ribonucleoside molecules, with the formation of the corresponding free purine bases and pentose-1-phosphate.</text>
</comment>
<dbReference type="Proteomes" id="UP001064933">
    <property type="component" value="Chromosome"/>
</dbReference>
<evidence type="ECO:0000313" key="7">
    <source>
        <dbReference type="EMBL" id="UXH76637.1"/>
    </source>
</evidence>
<proteinExistence type="inferred from homology"/>
<dbReference type="RefSeq" id="WP_261756372.1">
    <property type="nucleotide sequence ID" value="NZ_CP104562.2"/>
</dbReference>
<dbReference type="SUPFAM" id="SSF53167">
    <property type="entry name" value="Purine and uridine phosphorylases"/>
    <property type="match status" value="1"/>
</dbReference>
<comment type="pathway">
    <text evidence="1 5">Purine metabolism; purine nucleoside salvage.</text>
</comment>
<dbReference type="Pfam" id="PF01048">
    <property type="entry name" value="PNP_UDP_1"/>
    <property type="match status" value="1"/>
</dbReference>
<sequence>MSMPLSGAALDAAITQSIATLKATFGDQAPEVAVVLGSGWAGAVDQLQDQQHLAYAALPAFPQPKVEGHVAEVTVGRVGQQRVAMLRGRAHTYETGDCTGMAGAIRSLKAWGVKLLLLTNASGSLRSHQPPGSLMMISDHINAPQRSPLTGLPGSDRFTDMSTAYDRELRQQALKVAQIHNLALNEGVYVWAVGPQFETPAEIRMFSAWGADAVGMSTVPETILARHAGLRVGGLALITNMAAGMSDEALTHALTLQQAKVSGDRAAAFLGHLLASLATLESLKA</sequence>
<reference evidence="7" key="1">
    <citation type="submission" date="2022-10" db="EMBL/GenBank/DDBJ databases">
        <title>Characterization and whole genome sequencing of a new Roseateles species, isolated from fresh water.</title>
        <authorList>
            <person name="Guliayeva D.Y."/>
            <person name="Akhremchuk A.E."/>
            <person name="Sikolenko M.A."/>
            <person name="Valentovich L.N."/>
            <person name="Sidarenka A.V."/>
        </authorList>
    </citation>
    <scope>NUCLEOTIDE SEQUENCE</scope>
    <source>
        <strain evidence="7">BIM B-1768</strain>
    </source>
</reference>
<protein>
    <recommendedName>
        <fullName evidence="5">Purine nucleoside phosphorylase</fullName>
        <ecNumber evidence="5">2.4.2.1</ecNumber>
    </recommendedName>
    <alternativeName>
        <fullName evidence="5">Inosine-guanosine phosphorylase</fullName>
    </alternativeName>
</protein>
<dbReference type="Gene3D" id="3.40.50.1580">
    <property type="entry name" value="Nucleoside phosphorylase domain"/>
    <property type="match status" value="1"/>
</dbReference>
<accession>A0ABY6AVC8</accession>
<dbReference type="InterPro" id="IPR035994">
    <property type="entry name" value="Nucleoside_phosphorylase_sf"/>
</dbReference>
<dbReference type="PANTHER" id="PTHR11904">
    <property type="entry name" value="METHYLTHIOADENOSINE/PURINE NUCLEOSIDE PHOSPHORYLASE"/>
    <property type="match status" value="1"/>
</dbReference>
<dbReference type="NCBIfam" id="TIGR01697">
    <property type="entry name" value="PNPH-PUNA-XAPA"/>
    <property type="match status" value="1"/>
</dbReference>
<dbReference type="CDD" id="cd09009">
    <property type="entry name" value="PNP-EcPNPII_like"/>
    <property type="match status" value="1"/>
</dbReference>
<dbReference type="NCBIfam" id="NF006054">
    <property type="entry name" value="PRK08202.1"/>
    <property type="match status" value="1"/>
</dbReference>
<evidence type="ECO:0000256" key="4">
    <source>
        <dbReference type="ARBA" id="ARBA00022679"/>
    </source>
</evidence>
<keyword evidence="3 5" id="KW-0328">Glycosyltransferase</keyword>
<dbReference type="InterPro" id="IPR000845">
    <property type="entry name" value="Nucleoside_phosphorylase_d"/>
</dbReference>
<dbReference type="PANTHER" id="PTHR11904:SF9">
    <property type="entry name" value="PURINE NUCLEOSIDE PHOSPHORYLASE-RELATED"/>
    <property type="match status" value="1"/>
</dbReference>
<name>A0ABY6AVC8_9BURK</name>
<evidence type="ECO:0000256" key="1">
    <source>
        <dbReference type="ARBA" id="ARBA00005058"/>
    </source>
</evidence>
<evidence type="ECO:0000256" key="5">
    <source>
        <dbReference type="PIRNR" id="PIRNR000477"/>
    </source>
</evidence>
<comment type="similarity">
    <text evidence="2 5">Belongs to the PNP/MTAP phosphorylase family.</text>
</comment>
<dbReference type="EMBL" id="CP104562">
    <property type="protein sequence ID" value="UXH76637.1"/>
    <property type="molecule type" value="Genomic_DNA"/>
</dbReference>
<dbReference type="InterPro" id="IPR011268">
    <property type="entry name" value="Purine_phosphorylase"/>
</dbReference>
<feature type="domain" description="Nucleoside phosphorylase" evidence="6">
    <location>
        <begin position="32"/>
        <end position="274"/>
    </location>
</feature>
<keyword evidence="4 5" id="KW-0808">Transferase</keyword>
<evidence type="ECO:0000256" key="2">
    <source>
        <dbReference type="ARBA" id="ARBA00006751"/>
    </source>
</evidence>
<organism evidence="7 8">
    <name type="scientific">Roseateles amylovorans</name>
    <dbReference type="NCBI Taxonomy" id="2978473"/>
    <lineage>
        <taxon>Bacteria</taxon>
        <taxon>Pseudomonadati</taxon>
        <taxon>Pseudomonadota</taxon>
        <taxon>Betaproteobacteria</taxon>
        <taxon>Burkholderiales</taxon>
        <taxon>Sphaerotilaceae</taxon>
        <taxon>Roseateles</taxon>
    </lineage>
</organism>